<feature type="domain" description="ACT" evidence="2">
    <location>
        <begin position="71"/>
        <end position="146"/>
    </location>
</feature>
<dbReference type="RefSeq" id="WP_094397153.1">
    <property type="nucleotide sequence ID" value="NZ_CP016893.1"/>
</dbReference>
<sequence>MQEESKFYIIREEILSDALKKTLMAKELIETGEAKTINDAVKKVGISRSAFYKYKDYIFPYSKFSKGKIITLSLLLEHIPGILSSILDIIAMMKGNVITINQSMPSLGVASVSISIDTQYMAKGIEELIKKIEEEHGVRKVEILGE</sequence>
<name>A0A223HYC2_THETR</name>
<dbReference type="SUPFAM" id="SSF55021">
    <property type="entry name" value="ACT-like"/>
    <property type="match status" value="1"/>
</dbReference>
<dbReference type="Gene3D" id="3.30.70.260">
    <property type="match status" value="1"/>
</dbReference>
<evidence type="ECO:0000256" key="1">
    <source>
        <dbReference type="HAMAP-Rule" id="MF_00707"/>
    </source>
</evidence>
<dbReference type="InterPro" id="IPR008310">
    <property type="entry name" value="UPF0735_ACT_dom-cont"/>
</dbReference>
<accession>A0A223HYC2</accession>
<evidence type="ECO:0000313" key="4">
    <source>
        <dbReference type="Proteomes" id="UP000214975"/>
    </source>
</evidence>
<dbReference type="InterPro" id="IPR002912">
    <property type="entry name" value="ACT_dom"/>
</dbReference>
<dbReference type="PROSITE" id="PS51671">
    <property type="entry name" value="ACT"/>
    <property type="match status" value="1"/>
</dbReference>
<proteinExistence type="inferred from homology"/>
<gene>
    <name evidence="3" type="ORF">Thert_01185</name>
</gene>
<dbReference type="EMBL" id="CP016893">
    <property type="protein sequence ID" value="AST57275.1"/>
    <property type="molecule type" value="Genomic_DNA"/>
</dbReference>
<reference evidence="3 4" key="1">
    <citation type="submission" date="2016-08" db="EMBL/GenBank/DDBJ databases">
        <title>A novel genetic cassette of butanologenic Thermoanaerobacterium thermosaccharolyticum that directly convert cellulose to butanol.</title>
        <authorList>
            <person name="Li T."/>
            <person name="He J."/>
        </authorList>
    </citation>
    <scope>NUCLEOTIDE SEQUENCE [LARGE SCALE GENOMIC DNA]</scope>
    <source>
        <strain evidence="3 4">TG57</strain>
    </source>
</reference>
<dbReference type="NCBIfam" id="NF003361">
    <property type="entry name" value="PRK04435.1"/>
    <property type="match status" value="1"/>
</dbReference>
<dbReference type="InterPro" id="IPR045865">
    <property type="entry name" value="ACT-like_dom_sf"/>
</dbReference>
<protein>
    <recommendedName>
        <fullName evidence="1">UPF0735 ACT domain-containing protein Thert_01185</fullName>
    </recommendedName>
</protein>
<evidence type="ECO:0000313" key="3">
    <source>
        <dbReference type="EMBL" id="AST57275.1"/>
    </source>
</evidence>
<dbReference type="Proteomes" id="UP000214975">
    <property type="component" value="Chromosome"/>
</dbReference>
<comment type="similarity">
    <text evidence="1">Belongs to the UPF0735 family.</text>
</comment>
<organism evidence="3 4">
    <name type="scientific">Thermoanaerobacterium thermosaccharolyticum</name>
    <name type="common">Clostridium thermosaccharolyticum</name>
    <dbReference type="NCBI Taxonomy" id="1517"/>
    <lineage>
        <taxon>Bacteria</taxon>
        <taxon>Bacillati</taxon>
        <taxon>Bacillota</taxon>
        <taxon>Clostridia</taxon>
        <taxon>Thermoanaerobacterales</taxon>
        <taxon>Thermoanaerobacteraceae</taxon>
        <taxon>Thermoanaerobacterium</taxon>
    </lineage>
</organism>
<dbReference type="HAMAP" id="MF_00707">
    <property type="entry name" value="UPF0735"/>
    <property type="match status" value="1"/>
</dbReference>
<evidence type="ECO:0000259" key="2">
    <source>
        <dbReference type="PROSITE" id="PS51671"/>
    </source>
</evidence>
<dbReference type="AlphaFoldDB" id="A0A223HYC2"/>
<dbReference type="PIRSF" id="PIRSF025624">
    <property type="entry name" value="ACT_PheB"/>
    <property type="match status" value="1"/>
</dbReference>